<name>A0ABW4JB06_9LACO</name>
<evidence type="ECO:0000313" key="4">
    <source>
        <dbReference type="Proteomes" id="UP001597267"/>
    </source>
</evidence>
<organism evidence="3 4">
    <name type="scientific">Agrilactobacillus yilanensis</name>
    <dbReference type="NCBI Taxonomy" id="2485997"/>
    <lineage>
        <taxon>Bacteria</taxon>
        <taxon>Bacillati</taxon>
        <taxon>Bacillota</taxon>
        <taxon>Bacilli</taxon>
        <taxon>Lactobacillales</taxon>
        <taxon>Lactobacillaceae</taxon>
        <taxon>Agrilactobacillus</taxon>
    </lineage>
</organism>
<gene>
    <name evidence="3" type="ORF">ACFQ5M_09695</name>
</gene>
<reference evidence="4" key="1">
    <citation type="journal article" date="2019" name="Int. J. Syst. Evol. Microbiol.">
        <title>The Global Catalogue of Microorganisms (GCM) 10K type strain sequencing project: providing services to taxonomists for standard genome sequencing and annotation.</title>
        <authorList>
            <consortium name="The Broad Institute Genomics Platform"/>
            <consortium name="The Broad Institute Genome Sequencing Center for Infectious Disease"/>
            <person name="Wu L."/>
            <person name="Ma J."/>
        </authorList>
    </citation>
    <scope>NUCLEOTIDE SEQUENCE [LARGE SCALE GENOMIC DNA]</scope>
    <source>
        <strain evidence="4">CCM 8896</strain>
    </source>
</reference>
<evidence type="ECO:0000259" key="2">
    <source>
        <dbReference type="Pfam" id="PF13309"/>
    </source>
</evidence>
<evidence type="ECO:0000313" key="3">
    <source>
        <dbReference type="EMBL" id="MFD1672370.1"/>
    </source>
</evidence>
<dbReference type="InterPro" id="IPR013559">
    <property type="entry name" value="YheO"/>
</dbReference>
<comment type="caution">
    <text evidence="3">The sequence shown here is derived from an EMBL/GenBank/DDBJ whole genome shotgun (WGS) entry which is preliminary data.</text>
</comment>
<dbReference type="InterPro" id="IPR039445">
    <property type="entry name" value="DauR-like_HTH"/>
</dbReference>
<dbReference type="EMBL" id="JBHTOP010000026">
    <property type="protein sequence ID" value="MFD1672370.1"/>
    <property type="molecule type" value="Genomic_DNA"/>
</dbReference>
<evidence type="ECO:0000259" key="1">
    <source>
        <dbReference type="Pfam" id="PF08348"/>
    </source>
</evidence>
<proteinExistence type="predicted"/>
<dbReference type="InterPro" id="IPR039446">
    <property type="entry name" value="DauR-like"/>
</dbReference>
<feature type="domain" description="Transcriptional regulator DauR-like HTH" evidence="2">
    <location>
        <begin position="174"/>
        <end position="232"/>
    </location>
</feature>
<dbReference type="Pfam" id="PF08348">
    <property type="entry name" value="PAS_6"/>
    <property type="match status" value="1"/>
</dbReference>
<dbReference type="PANTHER" id="PTHR35568">
    <property type="entry name" value="TRANSCRIPTIONAL REGULATOR DAUR"/>
    <property type="match status" value="1"/>
</dbReference>
<protein>
    <submittedName>
        <fullName evidence="3">Transcriptional regulator</fullName>
    </submittedName>
</protein>
<dbReference type="RefSeq" id="WP_125712278.1">
    <property type="nucleotide sequence ID" value="NZ_JBHTOP010000026.1"/>
</dbReference>
<dbReference type="Proteomes" id="UP001597267">
    <property type="component" value="Unassembled WGS sequence"/>
</dbReference>
<dbReference type="Pfam" id="PF13309">
    <property type="entry name" value="HTH_22"/>
    <property type="match status" value="1"/>
</dbReference>
<keyword evidence="4" id="KW-1185">Reference proteome</keyword>
<accession>A0ABW4JB06</accession>
<dbReference type="PANTHER" id="PTHR35568:SF1">
    <property type="entry name" value="TRANSCRIPTIONAL REGULATOR DAUR"/>
    <property type="match status" value="1"/>
</dbReference>
<sequence>MGVKEYIRSYIPMVEFISQILGKNSEVLLNDLTDLDHSIVVIYNNLITHRQVGDPASDLALRTVKAGRREKRDFIANYRGVSETNQVLRSSTYFIRYEGEIVAMICINTDESCLTDLNETLNKVLGNYQTKMRELEVDPNADARVVADEPAVAAAVNTHEYEHLTTSSKNYATRIVSAYLDEMHIQKDYMKRADKIECVQRLYDQGFFQLKDSVADAADALGASEPSVYRYLQTVRSGNHSENMEVKVDRRAQA</sequence>
<feature type="domain" description="YheO-like" evidence="1">
    <location>
        <begin position="8"/>
        <end position="118"/>
    </location>
</feature>